<protein>
    <submittedName>
        <fullName evidence="1">Uncharacterized protein</fullName>
    </submittedName>
</protein>
<sequence length="75" mass="8966">FIREKKMYEDEKIAAGSMNKIKRYKQPLPYMESVEHNLREKHPNATDENIYTTQEIKMLVGVDDTMKRVRYADND</sequence>
<keyword evidence="2" id="KW-1185">Reference proteome</keyword>
<dbReference type="AlphaFoldDB" id="A0A3P6TYD9"/>
<name>A0A3P6TYD9_ONCOC</name>
<dbReference type="OrthoDB" id="5845951at2759"/>
<organism evidence="1 2">
    <name type="scientific">Onchocerca ochengi</name>
    <name type="common">Filarial nematode worm</name>
    <dbReference type="NCBI Taxonomy" id="42157"/>
    <lineage>
        <taxon>Eukaryota</taxon>
        <taxon>Metazoa</taxon>
        <taxon>Ecdysozoa</taxon>
        <taxon>Nematoda</taxon>
        <taxon>Chromadorea</taxon>
        <taxon>Rhabditida</taxon>
        <taxon>Spirurina</taxon>
        <taxon>Spiruromorpha</taxon>
        <taxon>Filarioidea</taxon>
        <taxon>Onchocercidae</taxon>
        <taxon>Onchocerca</taxon>
    </lineage>
</organism>
<reference evidence="1 2" key="1">
    <citation type="submission" date="2018-08" db="EMBL/GenBank/DDBJ databases">
        <authorList>
            <person name="Laetsch R D."/>
            <person name="Stevens L."/>
            <person name="Kumar S."/>
            <person name="Blaxter L. M."/>
        </authorList>
    </citation>
    <scope>NUCLEOTIDE SEQUENCE [LARGE SCALE GENOMIC DNA]</scope>
</reference>
<dbReference type="EMBL" id="UYRW01002246">
    <property type="protein sequence ID" value="VDK83970.1"/>
    <property type="molecule type" value="Genomic_DNA"/>
</dbReference>
<proteinExistence type="predicted"/>
<evidence type="ECO:0000313" key="2">
    <source>
        <dbReference type="Proteomes" id="UP000271087"/>
    </source>
</evidence>
<feature type="non-terminal residue" evidence="1">
    <location>
        <position position="1"/>
    </location>
</feature>
<dbReference type="Proteomes" id="UP000271087">
    <property type="component" value="Unassembled WGS sequence"/>
</dbReference>
<gene>
    <name evidence="1" type="ORF">NOO_LOCUS6859</name>
</gene>
<accession>A0A3P6TYD9</accession>
<evidence type="ECO:0000313" key="1">
    <source>
        <dbReference type="EMBL" id="VDK83970.1"/>
    </source>
</evidence>